<feature type="domain" description="Peptidase M12B" evidence="13">
    <location>
        <begin position="219"/>
        <end position="415"/>
    </location>
</feature>
<feature type="compositionally biased region" description="Basic and acidic residues" evidence="8">
    <location>
        <begin position="972"/>
        <end position="985"/>
    </location>
</feature>
<evidence type="ECO:0000256" key="8">
    <source>
        <dbReference type="SAM" id="MobiDB-lite"/>
    </source>
</evidence>
<dbReference type="InterPro" id="IPR013111">
    <property type="entry name" value="EGF_extracell"/>
</dbReference>
<dbReference type="AlphaFoldDB" id="A0A1D1UZB6"/>
<feature type="disulfide bond" evidence="6">
    <location>
        <begin position="678"/>
        <end position="687"/>
    </location>
</feature>
<dbReference type="SMART" id="SM00608">
    <property type="entry name" value="ACR"/>
    <property type="match status" value="1"/>
</dbReference>
<feature type="compositionally biased region" description="Pro residues" evidence="8">
    <location>
        <begin position="890"/>
        <end position="899"/>
    </location>
</feature>
<comment type="caution">
    <text evidence="14">The sequence shown here is derived from an EMBL/GenBank/DDBJ whole genome shotgun (WGS) entry which is preliminary data.</text>
</comment>
<keyword evidence="15" id="KW-1185">Reference proteome</keyword>
<feature type="active site" evidence="7">
    <location>
        <position position="356"/>
    </location>
</feature>
<keyword evidence="4 9" id="KW-0472">Membrane</keyword>
<feature type="transmembrane region" description="Helical" evidence="9">
    <location>
        <begin position="713"/>
        <end position="734"/>
    </location>
</feature>
<sequence>MIIRYGNKTIVMCWIVLLSIFLWTTDAAAAQKGELAQEFHKFDIASPVVSVIRNSEDDLLHYGPIKPERRRLQFTAFERLFDLDLDLNGDLVPNRFKVSVVEGDKITTSWPKTENCRYRGKLRGSAGSVAAISICKDGIRGYIQDGAKEVYYVEPVESGLKQIVIVRDSDKISESKNCGVDLDSSSKHGAANHSLVSSLSAMRTKRSIKPPSTSNADSLFVELVLVADTKVYERYVKNETRVTNRFIEIVSVVNALYAPLNIFVALTGVEIWTTVDKISITNDSEVTLKNFLRYRKKELALRLSNDNAYLITLATFDGMVVGKALKGQMCTYEYSGGVAKDHSRMAGPVAATVAHEMGHNFGMEHDFTDCQCLDDRCIMTPASVGQTPSNWSSCSRKYLEDNLARGIGSCLKRAPQKVEGAYCGNGFLEDGEECDCGPDEFCHNKCCIAAACKLSVNATCGHGSCCDLDTCSPKKESTVCRERTSDECDLPEYCDGKVGTCPHDFWKDDGTTCRDGQAYCANGACRTHKDQCAYLWGSTGNVADDKCFELNVKGNANGNCGRDRVNENYTMCAVRDTKCGLLHCTSQVERLAIGAESATSVSQSFIPARTTYISCRAAYVDFGLEVMDPGMVPNGAKCGEDMMCYNQVCTHISNVPRKCSASSCSGHGVCNNLGHCHCDAGYAPPDCSYSGYGGSIDSGPANSSDSYRRLRDAMLVLFLLVLPVVVAVLLVYFMRHRIKKWLEMKKKHGRSSSRSKPVTTKPVEKKKVQKISGGFPKNGGPQRQKSVRGQPISQPIALATSNGTSGTVVAMNMGNSRLTNTYLNETWPIERPTGPIYVNELAATPPPLPAKPPKAVRDSPQVLHQLANSHSQPVVPSEIFEAEDTLKPIRPAPAPPPRPAISQPVSRNSSSASSRRRARPSNRPPDPPTKARAEQATPLQSEDDSSSDSSLMGRTRENPGENIPKNSLVSELTRKFESQRNGRMQ</sequence>
<feature type="chain" id="PRO_5008897809" description="Peptidase M12B domain-containing protein" evidence="10">
    <location>
        <begin position="28"/>
        <end position="985"/>
    </location>
</feature>
<feature type="compositionally biased region" description="Low complexity" evidence="8">
    <location>
        <begin position="900"/>
        <end position="913"/>
    </location>
</feature>
<dbReference type="Pfam" id="PF01562">
    <property type="entry name" value="Pep_M12B_propep"/>
    <property type="match status" value="1"/>
</dbReference>
<dbReference type="InterPro" id="IPR006586">
    <property type="entry name" value="ADAM_Cys-rich"/>
</dbReference>
<feature type="domain" description="Disintegrin" evidence="12">
    <location>
        <begin position="420"/>
        <end position="509"/>
    </location>
</feature>
<proteinExistence type="predicted"/>
<evidence type="ECO:0000256" key="9">
    <source>
        <dbReference type="SAM" id="Phobius"/>
    </source>
</evidence>
<gene>
    <name evidence="14" type="primary">RvY_05803-1</name>
    <name evidence="14" type="synonym">RvY_05803.1</name>
    <name evidence="14" type="ORF">RvY_05803</name>
</gene>
<dbReference type="SMART" id="SM00050">
    <property type="entry name" value="DISIN"/>
    <property type="match status" value="1"/>
</dbReference>
<dbReference type="PROSITE" id="PS50214">
    <property type="entry name" value="DISINTEGRIN_2"/>
    <property type="match status" value="1"/>
</dbReference>
<dbReference type="Pfam" id="PF00200">
    <property type="entry name" value="Disintegrin"/>
    <property type="match status" value="1"/>
</dbReference>
<dbReference type="PANTHER" id="PTHR11905">
    <property type="entry name" value="ADAM A DISINTEGRIN AND METALLOPROTEASE DOMAIN"/>
    <property type="match status" value="1"/>
</dbReference>
<feature type="domain" description="EGF-like" evidence="11">
    <location>
        <begin position="655"/>
        <end position="688"/>
    </location>
</feature>
<evidence type="ECO:0000259" key="11">
    <source>
        <dbReference type="PROSITE" id="PS50026"/>
    </source>
</evidence>
<dbReference type="InterPro" id="IPR036436">
    <property type="entry name" value="Disintegrin_dom_sf"/>
</dbReference>
<keyword evidence="7" id="KW-0479">Metal-binding</keyword>
<dbReference type="InterPro" id="IPR000742">
    <property type="entry name" value="EGF"/>
</dbReference>
<organism evidence="14 15">
    <name type="scientific">Ramazzottius varieornatus</name>
    <name type="common">Water bear</name>
    <name type="synonym">Tardigrade</name>
    <dbReference type="NCBI Taxonomy" id="947166"/>
    <lineage>
        <taxon>Eukaryota</taxon>
        <taxon>Metazoa</taxon>
        <taxon>Ecdysozoa</taxon>
        <taxon>Tardigrada</taxon>
        <taxon>Eutardigrada</taxon>
        <taxon>Parachela</taxon>
        <taxon>Hypsibioidea</taxon>
        <taxon>Ramazzottiidae</taxon>
        <taxon>Ramazzottius</taxon>
    </lineage>
</organism>
<dbReference type="InterPro" id="IPR001762">
    <property type="entry name" value="Disintegrin_dom"/>
</dbReference>
<dbReference type="PROSITE" id="PS50215">
    <property type="entry name" value="ADAM_MEPRO"/>
    <property type="match status" value="1"/>
</dbReference>
<dbReference type="GO" id="GO:0046872">
    <property type="term" value="F:metal ion binding"/>
    <property type="evidence" value="ECO:0007669"/>
    <property type="project" value="UniProtKB-KW"/>
</dbReference>
<feature type="signal peptide" evidence="10">
    <location>
        <begin position="1"/>
        <end position="27"/>
    </location>
</feature>
<evidence type="ECO:0000256" key="4">
    <source>
        <dbReference type="ARBA" id="ARBA00023136"/>
    </source>
</evidence>
<evidence type="ECO:0000256" key="5">
    <source>
        <dbReference type="ARBA" id="ARBA00023157"/>
    </source>
</evidence>
<dbReference type="EMBL" id="BDGG01000002">
    <property type="protein sequence ID" value="GAU93950.1"/>
    <property type="molecule type" value="Genomic_DNA"/>
</dbReference>
<dbReference type="STRING" id="947166.A0A1D1UZB6"/>
<keyword evidence="7" id="KW-0862">Zinc</keyword>
<dbReference type="Proteomes" id="UP000186922">
    <property type="component" value="Unassembled WGS sequence"/>
</dbReference>
<evidence type="ECO:0000259" key="13">
    <source>
        <dbReference type="PROSITE" id="PS50215"/>
    </source>
</evidence>
<dbReference type="InterPro" id="IPR002870">
    <property type="entry name" value="Peptidase_M12B_N"/>
</dbReference>
<dbReference type="Pfam" id="PF08516">
    <property type="entry name" value="ADAM_CR"/>
    <property type="match status" value="1"/>
</dbReference>
<feature type="binding site" evidence="7">
    <location>
        <position position="355"/>
    </location>
    <ligand>
        <name>Zn(2+)</name>
        <dbReference type="ChEBI" id="CHEBI:29105"/>
        <note>catalytic</note>
    </ligand>
</feature>
<dbReference type="InterPro" id="IPR034027">
    <property type="entry name" value="Reprolysin_adamalysin"/>
</dbReference>
<dbReference type="InterPro" id="IPR024079">
    <property type="entry name" value="MetalloPept_cat_dom_sf"/>
</dbReference>
<dbReference type="GO" id="GO:0005886">
    <property type="term" value="C:plasma membrane"/>
    <property type="evidence" value="ECO:0007669"/>
    <property type="project" value="UniProtKB-ARBA"/>
</dbReference>
<feature type="region of interest" description="Disordered" evidence="8">
    <location>
        <begin position="745"/>
        <end position="789"/>
    </location>
</feature>
<dbReference type="Gene3D" id="4.10.70.10">
    <property type="entry name" value="Disintegrin domain"/>
    <property type="match status" value="1"/>
</dbReference>
<comment type="caution">
    <text evidence="6">Lacks conserved residue(s) required for the propagation of feature annotation.</text>
</comment>
<dbReference type="PANTHER" id="PTHR11905:SF159">
    <property type="entry name" value="ADAM METALLOPROTEASE"/>
    <property type="match status" value="1"/>
</dbReference>
<evidence type="ECO:0008006" key="16">
    <source>
        <dbReference type="Google" id="ProtNLM"/>
    </source>
</evidence>
<dbReference type="Pfam" id="PF01421">
    <property type="entry name" value="Reprolysin"/>
    <property type="match status" value="1"/>
</dbReference>
<dbReference type="FunFam" id="3.40.390.10:FF:000002">
    <property type="entry name" value="Disintegrin and metalloproteinase domain-containing protein 22"/>
    <property type="match status" value="1"/>
</dbReference>
<evidence type="ECO:0000256" key="2">
    <source>
        <dbReference type="ARBA" id="ARBA00022692"/>
    </source>
</evidence>
<comment type="subcellular location">
    <subcellularLocation>
        <location evidence="1">Membrane</location>
        <topology evidence="1">Single-pass membrane protein</topology>
    </subcellularLocation>
</comment>
<feature type="disulfide bond" evidence="7">
    <location>
        <begin position="330"/>
        <end position="410"/>
    </location>
</feature>
<name>A0A1D1UZB6_RAMVA</name>
<dbReference type="MEROPS" id="M12.A04"/>
<feature type="binding site" evidence="7">
    <location>
        <position position="359"/>
    </location>
    <ligand>
        <name>Zn(2+)</name>
        <dbReference type="ChEBI" id="CHEBI:29105"/>
        <note>catalytic</note>
    </ligand>
</feature>
<feature type="binding site" evidence="7">
    <location>
        <position position="365"/>
    </location>
    <ligand>
        <name>Zn(2+)</name>
        <dbReference type="ChEBI" id="CHEBI:29105"/>
        <note>catalytic</note>
    </ligand>
</feature>
<dbReference type="CDD" id="cd04269">
    <property type="entry name" value="ZnMc_adamalysin_II_like"/>
    <property type="match status" value="1"/>
</dbReference>
<feature type="disulfide bond" evidence="7">
    <location>
        <begin position="370"/>
        <end position="394"/>
    </location>
</feature>
<evidence type="ECO:0000256" key="10">
    <source>
        <dbReference type="SAM" id="SignalP"/>
    </source>
</evidence>
<evidence type="ECO:0000259" key="12">
    <source>
        <dbReference type="PROSITE" id="PS50214"/>
    </source>
</evidence>
<reference evidence="14 15" key="1">
    <citation type="journal article" date="2016" name="Nat. Commun.">
        <title>Extremotolerant tardigrade genome and improved radiotolerance of human cultured cells by tardigrade-unique protein.</title>
        <authorList>
            <person name="Hashimoto T."/>
            <person name="Horikawa D.D."/>
            <person name="Saito Y."/>
            <person name="Kuwahara H."/>
            <person name="Kozuka-Hata H."/>
            <person name="Shin-I T."/>
            <person name="Minakuchi Y."/>
            <person name="Ohishi K."/>
            <person name="Motoyama A."/>
            <person name="Aizu T."/>
            <person name="Enomoto A."/>
            <person name="Kondo K."/>
            <person name="Tanaka S."/>
            <person name="Hara Y."/>
            <person name="Koshikawa S."/>
            <person name="Sagara H."/>
            <person name="Miura T."/>
            <person name="Yokobori S."/>
            <person name="Miyagawa K."/>
            <person name="Suzuki Y."/>
            <person name="Kubo T."/>
            <person name="Oyama M."/>
            <person name="Kohara Y."/>
            <person name="Fujiyama A."/>
            <person name="Arakawa K."/>
            <person name="Katayama T."/>
            <person name="Toyoda A."/>
            <person name="Kunieda T."/>
        </authorList>
    </citation>
    <scope>NUCLEOTIDE SEQUENCE [LARGE SCALE GENOMIC DNA]</scope>
    <source>
        <strain evidence="14 15">YOKOZUNA-1</strain>
    </source>
</reference>
<dbReference type="Pfam" id="PF07974">
    <property type="entry name" value="EGF_2"/>
    <property type="match status" value="1"/>
</dbReference>
<keyword evidence="2 9" id="KW-0812">Transmembrane</keyword>
<dbReference type="InterPro" id="IPR001590">
    <property type="entry name" value="Peptidase_M12B"/>
</dbReference>
<keyword evidence="10" id="KW-0732">Signal</keyword>
<dbReference type="GO" id="GO:0004222">
    <property type="term" value="F:metalloendopeptidase activity"/>
    <property type="evidence" value="ECO:0007669"/>
    <property type="project" value="InterPro"/>
</dbReference>
<dbReference type="OrthoDB" id="5951731at2759"/>
<dbReference type="SUPFAM" id="SSF57552">
    <property type="entry name" value="Blood coagulation inhibitor (disintegrin)"/>
    <property type="match status" value="1"/>
</dbReference>
<dbReference type="PROSITE" id="PS50026">
    <property type="entry name" value="EGF_3"/>
    <property type="match status" value="1"/>
</dbReference>
<evidence type="ECO:0000313" key="14">
    <source>
        <dbReference type="EMBL" id="GAU93950.1"/>
    </source>
</evidence>
<keyword evidence="3 9" id="KW-1133">Transmembrane helix</keyword>
<dbReference type="Gene3D" id="2.10.25.10">
    <property type="entry name" value="Laminin"/>
    <property type="match status" value="1"/>
</dbReference>
<keyword evidence="6" id="KW-0245">EGF-like domain</keyword>
<feature type="disulfide bond" evidence="7">
    <location>
        <begin position="372"/>
        <end position="377"/>
    </location>
</feature>
<evidence type="ECO:0000256" key="1">
    <source>
        <dbReference type="ARBA" id="ARBA00004167"/>
    </source>
</evidence>
<dbReference type="SUPFAM" id="SSF55486">
    <property type="entry name" value="Metalloproteases ('zincins'), catalytic domain"/>
    <property type="match status" value="1"/>
</dbReference>
<keyword evidence="5 6" id="KW-1015">Disulfide bond</keyword>
<feature type="region of interest" description="Disordered" evidence="8">
    <location>
        <begin position="887"/>
        <end position="985"/>
    </location>
</feature>
<dbReference type="PROSITE" id="PS01186">
    <property type="entry name" value="EGF_2"/>
    <property type="match status" value="1"/>
</dbReference>
<evidence type="ECO:0000256" key="6">
    <source>
        <dbReference type="PROSITE-ProRule" id="PRU00076"/>
    </source>
</evidence>
<evidence type="ECO:0000256" key="3">
    <source>
        <dbReference type="ARBA" id="ARBA00022989"/>
    </source>
</evidence>
<protein>
    <recommendedName>
        <fullName evidence="16">Peptidase M12B domain-containing protein</fullName>
    </recommendedName>
</protein>
<dbReference type="Gene3D" id="3.40.390.10">
    <property type="entry name" value="Collagenase (Catalytic Domain)"/>
    <property type="match status" value="1"/>
</dbReference>
<evidence type="ECO:0000256" key="7">
    <source>
        <dbReference type="PROSITE-ProRule" id="PRU00276"/>
    </source>
</evidence>
<dbReference type="GO" id="GO:0006509">
    <property type="term" value="P:membrane protein ectodomain proteolysis"/>
    <property type="evidence" value="ECO:0007669"/>
    <property type="project" value="TreeGrafter"/>
</dbReference>
<accession>A0A1D1UZB6</accession>
<evidence type="ECO:0000313" key="15">
    <source>
        <dbReference type="Proteomes" id="UP000186922"/>
    </source>
</evidence>